<comment type="caution">
    <text evidence="2">The sequence shown here is derived from an EMBL/GenBank/DDBJ whole genome shotgun (WGS) entry which is preliminary data.</text>
</comment>
<dbReference type="Pfam" id="PF01636">
    <property type="entry name" value="APH"/>
    <property type="match status" value="1"/>
</dbReference>
<proteinExistence type="predicted"/>
<reference evidence="2 3" key="1">
    <citation type="submission" date="2023-11" db="EMBL/GenBank/DDBJ databases">
        <title>30 novel species of actinomycetes from the DSMZ collection.</title>
        <authorList>
            <person name="Nouioui I."/>
        </authorList>
    </citation>
    <scope>NUCLEOTIDE SEQUENCE [LARGE SCALE GENOMIC DNA]</scope>
    <source>
        <strain evidence="2 3">DSM 41524</strain>
    </source>
</reference>
<protein>
    <submittedName>
        <fullName evidence="2">Aminoglycoside phosphotransferase family protein</fullName>
        <ecNumber evidence="2">2.7.1.-</ecNumber>
    </submittedName>
</protein>
<dbReference type="Gene3D" id="3.90.1200.10">
    <property type="match status" value="1"/>
</dbReference>
<evidence type="ECO:0000313" key="3">
    <source>
        <dbReference type="Proteomes" id="UP001354709"/>
    </source>
</evidence>
<organism evidence="2 3">
    <name type="scientific">Streptomyces asiaticus subsp. ignotus</name>
    <dbReference type="NCBI Taxonomy" id="3098222"/>
    <lineage>
        <taxon>Bacteria</taxon>
        <taxon>Bacillati</taxon>
        <taxon>Actinomycetota</taxon>
        <taxon>Actinomycetes</taxon>
        <taxon>Kitasatosporales</taxon>
        <taxon>Streptomycetaceae</taxon>
        <taxon>Streptomyces</taxon>
        <taxon>Streptomyces violaceusniger group</taxon>
    </lineage>
</organism>
<keyword evidence="3" id="KW-1185">Reference proteome</keyword>
<dbReference type="Proteomes" id="UP001354709">
    <property type="component" value="Unassembled WGS sequence"/>
</dbReference>
<dbReference type="PROSITE" id="PS50011">
    <property type="entry name" value="PROTEIN_KINASE_DOM"/>
    <property type="match status" value="1"/>
</dbReference>
<dbReference type="InterPro" id="IPR011009">
    <property type="entry name" value="Kinase-like_dom_sf"/>
</dbReference>
<dbReference type="RefSeq" id="WP_330812608.1">
    <property type="nucleotide sequence ID" value="NZ_JAZBJO010000023.1"/>
</dbReference>
<evidence type="ECO:0000259" key="1">
    <source>
        <dbReference type="PROSITE" id="PS50011"/>
    </source>
</evidence>
<sequence length="330" mass="35791">MSDHRRVHTKEWVEHFMAAGYPDAEPLAAGVEGAIYRLGDGTVAKVWGRRTIPELLRMQAFYQDVAAGGTSFATPEILSVETVEGTAVTVERELQGTPLQDRLGLDDPQAPPAATDCILGVLRELSEIRGTAHMRDLPVAGEHHPLWEGHTDFTSSLAALLRRRVSAHADLLREHVKGLDLVLDNVVTALESLHRSDQSVIHGDLFPENILVDDRLRPTAVLDFGFMSTAGDPAFDAAVSAAIFNMYGPYAGRITDQLTSLIAGEHGWPPELLVLYRLTYALATSNFFTDDGSDGHFGWCVRMLNDPEIISVVADGGSKVRSTASGAPAD</sequence>
<dbReference type="EC" id="2.7.1.-" evidence="2"/>
<name>A0ABU7Q666_9ACTN</name>
<dbReference type="GO" id="GO:0016740">
    <property type="term" value="F:transferase activity"/>
    <property type="evidence" value="ECO:0007669"/>
    <property type="project" value="UniProtKB-KW"/>
</dbReference>
<dbReference type="Gene3D" id="3.30.200.150">
    <property type="match status" value="1"/>
</dbReference>
<gene>
    <name evidence="2" type="ORF">V2J94_30120</name>
</gene>
<dbReference type="EMBL" id="JAZBJO010000023">
    <property type="protein sequence ID" value="MEE4596101.1"/>
    <property type="molecule type" value="Genomic_DNA"/>
</dbReference>
<dbReference type="InterPro" id="IPR000719">
    <property type="entry name" value="Prot_kinase_dom"/>
</dbReference>
<dbReference type="SUPFAM" id="SSF56112">
    <property type="entry name" value="Protein kinase-like (PK-like)"/>
    <property type="match status" value="1"/>
</dbReference>
<accession>A0ABU7Q666</accession>
<dbReference type="InterPro" id="IPR002575">
    <property type="entry name" value="Aminoglycoside_PTrfase"/>
</dbReference>
<evidence type="ECO:0000313" key="2">
    <source>
        <dbReference type="EMBL" id="MEE4596101.1"/>
    </source>
</evidence>
<feature type="domain" description="Protein kinase" evidence="1">
    <location>
        <begin position="21"/>
        <end position="330"/>
    </location>
</feature>
<keyword evidence="2" id="KW-0808">Transferase</keyword>